<organism evidence="2 3">
    <name type="scientific">Nocardia nova</name>
    <dbReference type="NCBI Taxonomy" id="37330"/>
    <lineage>
        <taxon>Bacteria</taxon>
        <taxon>Bacillati</taxon>
        <taxon>Actinomycetota</taxon>
        <taxon>Actinomycetes</taxon>
        <taxon>Mycobacteriales</taxon>
        <taxon>Nocardiaceae</taxon>
        <taxon>Nocardia</taxon>
    </lineage>
</organism>
<sequence>MAHCWASGTSMTRPGSRCCAPRPATGRWRSRAARSRSSRPSRCRPRTDRRLDHDLWSFE</sequence>
<evidence type="ECO:0000313" key="2">
    <source>
        <dbReference type="EMBL" id="PPJ28094.1"/>
    </source>
</evidence>
<feature type="region of interest" description="Disordered" evidence="1">
    <location>
        <begin position="1"/>
        <end position="47"/>
    </location>
</feature>
<dbReference type="Proteomes" id="UP000238356">
    <property type="component" value="Unassembled WGS sequence"/>
</dbReference>
<dbReference type="AlphaFoldDB" id="A0A2S6A694"/>
<reference evidence="2 3" key="1">
    <citation type="submission" date="2018-02" db="EMBL/GenBank/DDBJ databases">
        <title>8 Nocardia nova and 1 Nocardia cyriacigeorgica strain used for evolution to TMP-SMX.</title>
        <authorList>
            <person name="Mehta H."/>
            <person name="Weng J."/>
            <person name="Shamoo Y."/>
        </authorList>
    </citation>
    <scope>NUCLEOTIDE SEQUENCE [LARGE SCALE GENOMIC DNA]</scope>
    <source>
        <strain evidence="2 3">BAA2227</strain>
    </source>
</reference>
<keyword evidence="3" id="KW-1185">Reference proteome</keyword>
<protein>
    <submittedName>
        <fullName evidence="2">Uncharacterized protein</fullName>
    </submittedName>
</protein>
<comment type="caution">
    <text evidence="2">The sequence shown here is derived from an EMBL/GenBank/DDBJ whole genome shotgun (WGS) entry which is preliminary data.</text>
</comment>
<name>A0A2S6A694_9NOCA</name>
<accession>A0A2S6A694</accession>
<dbReference type="EMBL" id="PSZD01000008">
    <property type="protein sequence ID" value="PPJ28094.1"/>
    <property type="molecule type" value="Genomic_DNA"/>
</dbReference>
<evidence type="ECO:0000313" key="3">
    <source>
        <dbReference type="Proteomes" id="UP000238356"/>
    </source>
</evidence>
<gene>
    <name evidence="2" type="ORF">C5F51_14775</name>
</gene>
<evidence type="ECO:0000256" key="1">
    <source>
        <dbReference type="SAM" id="MobiDB-lite"/>
    </source>
</evidence>
<proteinExistence type="predicted"/>
<feature type="compositionally biased region" description="Basic residues" evidence="1">
    <location>
        <begin position="28"/>
        <end position="44"/>
    </location>
</feature>